<gene>
    <name evidence="8" type="ORF">SAMN05660461_4821</name>
</gene>
<keyword evidence="4" id="KW-0472">Membrane</keyword>
<keyword evidence="9" id="KW-1185">Reference proteome</keyword>
<accession>A0A1T5P840</accession>
<evidence type="ECO:0000259" key="7">
    <source>
        <dbReference type="Pfam" id="PF14322"/>
    </source>
</evidence>
<proteinExistence type="inferred from homology"/>
<feature type="domain" description="SusD-like N-terminal" evidence="7">
    <location>
        <begin position="41"/>
        <end position="225"/>
    </location>
</feature>
<name>A0A1T5P840_9BACT</name>
<dbReference type="Pfam" id="PF07980">
    <property type="entry name" value="SusD_RagB"/>
    <property type="match status" value="1"/>
</dbReference>
<evidence type="ECO:0000313" key="8">
    <source>
        <dbReference type="EMBL" id="SKD08944.1"/>
    </source>
</evidence>
<dbReference type="InterPro" id="IPR012944">
    <property type="entry name" value="SusD_RagB_dom"/>
</dbReference>
<evidence type="ECO:0000256" key="4">
    <source>
        <dbReference type="ARBA" id="ARBA00023136"/>
    </source>
</evidence>
<evidence type="ECO:0000256" key="1">
    <source>
        <dbReference type="ARBA" id="ARBA00004442"/>
    </source>
</evidence>
<evidence type="ECO:0000256" key="5">
    <source>
        <dbReference type="ARBA" id="ARBA00023237"/>
    </source>
</evidence>
<sequence>MQLNITKAIAGLSLVTVITSCSKNFINLPPVSNQTTATFFKTTSDFQQGVNAIYDGLQNTRSYGKSAYYLMEVRSDNTDILDRGALGGVASQIDLFTETTTNPFLTDVYAGAYLTISRANAVLDQIDAAAIPDSSKKQFRGEALFLRAFVYFDLVRLYGKVPLVTRVETTTESLNDKRNEVTEVYAQIEKDLQSAATLLPAVYTNVNDYGRVTAGSANGLLGKVYVTEKKWNDAATVLKNVNGYTLLADYAALYNPAAGLNAEVLFTIRFKKGLNPSEGNYYFTDMVPFSFYYNGVAYGGSNNNRPTHDIVSAYEAGDKRLIASLDTVSYKNATTTQPGNYVKKYLDPPGATGDGGSSFPVLRYADILLLQAEALNEQAYSAATGANTAFGFLNQVRRRAGLADKTPAELPNQASFRDAVFAERRVELAFENNRWFDLVRYSKGLAIMQAHLKNEYNLTTPALTPARLLFPIPQSEIDIHNDPANFPQNP</sequence>
<keyword evidence="3" id="KW-0732">Signal</keyword>
<keyword evidence="5" id="KW-0998">Cell outer membrane</keyword>
<dbReference type="InterPro" id="IPR011990">
    <property type="entry name" value="TPR-like_helical_dom_sf"/>
</dbReference>
<reference evidence="8 9" key="1">
    <citation type="submission" date="2017-02" db="EMBL/GenBank/DDBJ databases">
        <authorList>
            <person name="Peterson S.W."/>
        </authorList>
    </citation>
    <scope>NUCLEOTIDE SEQUENCE [LARGE SCALE GENOMIC DNA]</scope>
    <source>
        <strain evidence="8 9">DSM 18108</strain>
    </source>
</reference>
<dbReference type="InterPro" id="IPR033985">
    <property type="entry name" value="SusD-like_N"/>
</dbReference>
<dbReference type="SUPFAM" id="SSF48452">
    <property type="entry name" value="TPR-like"/>
    <property type="match status" value="1"/>
</dbReference>
<dbReference type="GO" id="GO:0009279">
    <property type="term" value="C:cell outer membrane"/>
    <property type="evidence" value="ECO:0007669"/>
    <property type="project" value="UniProtKB-SubCell"/>
</dbReference>
<comment type="similarity">
    <text evidence="2">Belongs to the SusD family.</text>
</comment>
<comment type="subcellular location">
    <subcellularLocation>
        <location evidence="1">Cell outer membrane</location>
    </subcellularLocation>
</comment>
<organism evidence="8 9">
    <name type="scientific">Chitinophaga ginsengisegetis</name>
    <dbReference type="NCBI Taxonomy" id="393003"/>
    <lineage>
        <taxon>Bacteria</taxon>
        <taxon>Pseudomonadati</taxon>
        <taxon>Bacteroidota</taxon>
        <taxon>Chitinophagia</taxon>
        <taxon>Chitinophagales</taxon>
        <taxon>Chitinophagaceae</taxon>
        <taxon>Chitinophaga</taxon>
    </lineage>
</organism>
<evidence type="ECO:0000259" key="6">
    <source>
        <dbReference type="Pfam" id="PF07980"/>
    </source>
</evidence>
<evidence type="ECO:0000256" key="3">
    <source>
        <dbReference type="ARBA" id="ARBA00022729"/>
    </source>
</evidence>
<dbReference type="EMBL" id="FUZZ01000004">
    <property type="protein sequence ID" value="SKD08944.1"/>
    <property type="molecule type" value="Genomic_DNA"/>
</dbReference>
<dbReference type="AlphaFoldDB" id="A0A1T5P840"/>
<feature type="domain" description="RagB/SusD" evidence="6">
    <location>
        <begin position="333"/>
        <end position="480"/>
    </location>
</feature>
<dbReference type="RefSeq" id="WP_079472093.1">
    <property type="nucleotide sequence ID" value="NZ_FUZZ01000004.1"/>
</dbReference>
<dbReference type="Gene3D" id="1.25.40.390">
    <property type="match status" value="1"/>
</dbReference>
<dbReference type="STRING" id="393003.SAMN05660461_4821"/>
<dbReference type="CDD" id="cd08977">
    <property type="entry name" value="SusD"/>
    <property type="match status" value="1"/>
</dbReference>
<dbReference type="PROSITE" id="PS51257">
    <property type="entry name" value="PROKAR_LIPOPROTEIN"/>
    <property type="match status" value="1"/>
</dbReference>
<protein>
    <submittedName>
        <fullName evidence="8">Starch-binding associating with outer membrane</fullName>
    </submittedName>
</protein>
<evidence type="ECO:0000256" key="2">
    <source>
        <dbReference type="ARBA" id="ARBA00006275"/>
    </source>
</evidence>
<dbReference type="Pfam" id="PF14322">
    <property type="entry name" value="SusD-like_3"/>
    <property type="match status" value="1"/>
</dbReference>
<evidence type="ECO:0000313" key="9">
    <source>
        <dbReference type="Proteomes" id="UP000190166"/>
    </source>
</evidence>
<dbReference type="Proteomes" id="UP000190166">
    <property type="component" value="Unassembled WGS sequence"/>
</dbReference>